<evidence type="ECO:0000313" key="3">
    <source>
        <dbReference type="Proteomes" id="UP000078560"/>
    </source>
</evidence>
<dbReference type="AlphaFoldDB" id="A0A1A8W0W2"/>
<proteinExistence type="predicted"/>
<reference evidence="3" key="1">
    <citation type="submission" date="2016-05" db="EMBL/GenBank/DDBJ databases">
        <authorList>
            <person name="Naeem Raeece"/>
        </authorList>
    </citation>
    <scope>NUCLEOTIDE SEQUENCE [LARGE SCALE GENOMIC DNA]</scope>
</reference>
<sequence>MGTLEIRMDSGSGSGNSSGSGRGSSSGSGSGNSSGSGSGNSSGSGSGISSGSGNSSGSGRRGGRIASYPLLYPLSSGRRFFTPLIVCINACTLSIFELGKIPWPKLAMYLFL</sequence>
<dbReference type="EMBL" id="FLQU01000431">
    <property type="protein sequence ID" value="SBS85578.1"/>
    <property type="molecule type" value="Genomic_DNA"/>
</dbReference>
<accession>A0A1A8W0W2</accession>
<evidence type="ECO:0000256" key="1">
    <source>
        <dbReference type="SAM" id="MobiDB-lite"/>
    </source>
</evidence>
<evidence type="ECO:0000313" key="2">
    <source>
        <dbReference type="EMBL" id="SBS85578.1"/>
    </source>
</evidence>
<feature type="region of interest" description="Disordered" evidence="1">
    <location>
        <begin position="1"/>
        <end position="61"/>
    </location>
</feature>
<name>A0A1A8W0W2_PLAOA</name>
<organism evidence="2 3">
    <name type="scientific">Plasmodium ovale curtisi</name>
    <dbReference type="NCBI Taxonomy" id="864141"/>
    <lineage>
        <taxon>Eukaryota</taxon>
        <taxon>Sar</taxon>
        <taxon>Alveolata</taxon>
        <taxon>Apicomplexa</taxon>
        <taxon>Aconoidasida</taxon>
        <taxon>Haemosporida</taxon>
        <taxon>Plasmodiidae</taxon>
        <taxon>Plasmodium</taxon>
        <taxon>Plasmodium (Plasmodium)</taxon>
    </lineage>
</organism>
<dbReference type="Proteomes" id="UP000078560">
    <property type="component" value="Unassembled WGS sequence"/>
</dbReference>
<protein>
    <submittedName>
        <fullName evidence="2">Uncharacterized protein</fullName>
    </submittedName>
</protein>
<feature type="compositionally biased region" description="Gly residues" evidence="1">
    <location>
        <begin position="12"/>
        <end position="60"/>
    </location>
</feature>
<gene>
    <name evidence="2" type="ORF">POVCU2_0032280</name>
</gene>